<keyword evidence="2" id="KW-1185">Reference proteome</keyword>
<dbReference type="PANTHER" id="PTHR34456">
    <property type="entry name" value="MITOVIRUS RNA-DEPENDENT RNA POLYMERASE"/>
    <property type="match status" value="1"/>
</dbReference>
<evidence type="ECO:0000313" key="2">
    <source>
        <dbReference type="Proteomes" id="UP000734854"/>
    </source>
</evidence>
<dbReference type="PANTHER" id="PTHR34456:SF13">
    <property type="entry name" value="REVERSE TRANSCRIPTASE DOMAIN-CONTAINING PROTEIN"/>
    <property type="match status" value="1"/>
</dbReference>
<organism evidence="1 2">
    <name type="scientific">Zingiber officinale</name>
    <name type="common">Ginger</name>
    <name type="synonym">Amomum zingiber</name>
    <dbReference type="NCBI Taxonomy" id="94328"/>
    <lineage>
        <taxon>Eukaryota</taxon>
        <taxon>Viridiplantae</taxon>
        <taxon>Streptophyta</taxon>
        <taxon>Embryophyta</taxon>
        <taxon>Tracheophyta</taxon>
        <taxon>Spermatophyta</taxon>
        <taxon>Magnoliopsida</taxon>
        <taxon>Liliopsida</taxon>
        <taxon>Zingiberales</taxon>
        <taxon>Zingiberaceae</taxon>
        <taxon>Zingiber</taxon>
    </lineage>
</organism>
<sequence>MCSRLALNEEKRFTYERKGVEEEILERIQFFRKNGRRSRMRPHLRFCRVRGDFSVDLSPKKANSALPEGVPLNKGFSWVPTWKSTPNDDREFSGPKAVPSIFTAMKYEVASFARDLRLIHSKEGVFSPGILWVKRVLWPLDNSWNTRMVNKDLRFYETQVGPIFDELATAFEGYPLRPGRLACSLEGAGKRRLFAIGNYIRQRLLHPVHDWGMRVLSRLPCDGTFQQERPIHRLALLRPSEVDSFDLSSATDRWPVSVIHDLMACIFGPSLASCIVNGSLALSAFWVGPPLVGSSRFLCFRTGQPLGYYGSWALLSLSHHYLVWLAALIVGWGHTPFTRYALLGDDIVIADRAVAEQYRKLLGLLDVSISESKSLCSKSGALEFPKQG</sequence>
<evidence type="ECO:0008006" key="3">
    <source>
        <dbReference type="Google" id="ProtNLM"/>
    </source>
</evidence>
<reference evidence="1 2" key="1">
    <citation type="submission" date="2020-08" db="EMBL/GenBank/DDBJ databases">
        <title>Plant Genome Project.</title>
        <authorList>
            <person name="Zhang R.-G."/>
        </authorList>
    </citation>
    <scope>NUCLEOTIDE SEQUENCE [LARGE SCALE GENOMIC DNA]</scope>
    <source>
        <tissue evidence="1">Rhizome</tissue>
    </source>
</reference>
<dbReference type="AlphaFoldDB" id="A0A8J5ES30"/>
<accession>A0A8J5ES30</accession>
<gene>
    <name evidence="1" type="ORF">ZIOFF_074497</name>
</gene>
<dbReference type="InterPro" id="IPR008686">
    <property type="entry name" value="RNA_pol_mitovir"/>
</dbReference>
<geneLocation type="mitochondrion" evidence="1"/>
<dbReference type="Proteomes" id="UP000734854">
    <property type="component" value="Unassembled WGS sequence"/>
</dbReference>
<name>A0A8J5ES30_ZINOF</name>
<comment type="caution">
    <text evidence="1">The sequence shown here is derived from an EMBL/GenBank/DDBJ whole genome shotgun (WGS) entry which is preliminary data.</text>
</comment>
<keyword evidence="1" id="KW-0496">Mitochondrion</keyword>
<evidence type="ECO:0000313" key="1">
    <source>
        <dbReference type="EMBL" id="KAG6467654.1"/>
    </source>
</evidence>
<protein>
    <recommendedName>
        <fullName evidence="3">RNA-dependent RNA polymerase</fullName>
    </recommendedName>
</protein>
<dbReference type="Pfam" id="PF05919">
    <property type="entry name" value="Mitovir_RNA_pol"/>
    <property type="match status" value="1"/>
</dbReference>
<proteinExistence type="predicted"/>
<dbReference type="EMBL" id="JACMSC010000027">
    <property type="protein sequence ID" value="KAG6467654.1"/>
    <property type="molecule type" value="Genomic_DNA"/>
</dbReference>